<evidence type="ECO:0000256" key="3">
    <source>
        <dbReference type="ARBA" id="ARBA00022737"/>
    </source>
</evidence>
<organism evidence="4 5">
    <name type="scientific">Mytilus coruscus</name>
    <name type="common">Sea mussel</name>
    <dbReference type="NCBI Taxonomy" id="42192"/>
    <lineage>
        <taxon>Eukaryota</taxon>
        <taxon>Metazoa</taxon>
        <taxon>Spiralia</taxon>
        <taxon>Lophotrochozoa</taxon>
        <taxon>Mollusca</taxon>
        <taxon>Bivalvia</taxon>
        <taxon>Autobranchia</taxon>
        <taxon>Pteriomorphia</taxon>
        <taxon>Mytilida</taxon>
        <taxon>Mytiloidea</taxon>
        <taxon>Mytilidae</taxon>
        <taxon>Mytilinae</taxon>
        <taxon>Mytilus</taxon>
    </lineage>
</organism>
<dbReference type="InterPro" id="IPR032675">
    <property type="entry name" value="LRR_dom_sf"/>
</dbReference>
<keyword evidence="1" id="KW-0433">Leucine-rich repeat</keyword>
<gene>
    <name evidence="4" type="ORF">MCOR_55135</name>
</gene>
<dbReference type="Proteomes" id="UP000507470">
    <property type="component" value="Unassembled WGS sequence"/>
</dbReference>
<keyword evidence="2" id="KW-0732">Signal</keyword>
<dbReference type="Pfam" id="PF13855">
    <property type="entry name" value="LRR_8"/>
    <property type="match status" value="1"/>
</dbReference>
<accession>A0A6J8EUG1</accession>
<evidence type="ECO:0000256" key="2">
    <source>
        <dbReference type="ARBA" id="ARBA00022729"/>
    </source>
</evidence>
<keyword evidence="5" id="KW-1185">Reference proteome</keyword>
<evidence type="ECO:0000313" key="5">
    <source>
        <dbReference type="Proteomes" id="UP000507470"/>
    </source>
</evidence>
<evidence type="ECO:0000313" key="4">
    <source>
        <dbReference type="EMBL" id="CAC5423135.1"/>
    </source>
</evidence>
<dbReference type="SUPFAM" id="SSF52058">
    <property type="entry name" value="L domain-like"/>
    <property type="match status" value="1"/>
</dbReference>
<dbReference type="InterPro" id="IPR003591">
    <property type="entry name" value="Leu-rich_rpt_typical-subtyp"/>
</dbReference>
<reference evidence="4 5" key="1">
    <citation type="submission" date="2020-06" db="EMBL/GenBank/DDBJ databases">
        <authorList>
            <person name="Li R."/>
            <person name="Bekaert M."/>
        </authorList>
    </citation>
    <scope>NUCLEOTIDE SEQUENCE [LARGE SCALE GENOMIC DNA]</scope>
    <source>
        <strain evidence="5">wild</strain>
    </source>
</reference>
<dbReference type="PANTHER" id="PTHR24366:SF161">
    <property type="entry name" value="TIR DOMAIN-CONTAINING PROTEIN"/>
    <property type="match status" value="1"/>
</dbReference>
<proteinExistence type="predicted"/>
<dbReference type="OrthoDB" id="6343311at2759"/>
<keyword evidence="3" id="KW-0677">Repeat</keyword>
<protein>
    <submittedName>
        <fullName evidence="4">Uncharacterized protein</fullName>
    </submittedName>
</protein>
<dbReference type="PANTHER" id="PTHR24366">
    <property type="entry name" value="IG(IMMUNOGLOBULIN) AND LRR(LEUCINE RICH REPEAT) DOMAINS"/>
    <property type="match status" value="1"/>
</dbReference>
<dbReference type="SMART" id="SM00369">
    <property type="entry name" value="LRR_TYP"/>
    <property type="match status" value="2"/>
</dbReference>
<dbReference type="AlphaFoldDB" id="A0A6J8EUG1"/>
<name>A0A6J8EUG1_MYTCO</name>
<dbReference type="PROSITE" id="PS51450">
    <property type="entry name" value="LRR"/>
    <property type="match status" value="1"/>
</dbReference>
<sequence length="278" mass="31743">MTWEKWNPTFLNRTDLLCPSDHCTLYPTPHVRTKNQCCTCLAEPSWKVAQRVYDLVLEYTRRGGTAQLIGGTTIMNSRFVHSNGFLSHLPNNVCDFVNIVEIEATYNKISSIWNISCLQMLDTLDLSHNSIESIGNSTFNHLPLLRELRLTHNGIKTVEPYALAGTAMSICLADLSSNNMTKIDLSILVPENRFCRYDFSSNKIVEIVNEQNFQFNINKIYHGGFVDLDANDITQWFDVKDLGIDDITILGKIMQFGLSLQNMKWTCDCRMEPFLELT</sequence>
<dbReference type="InterPro" id="IPR001611">
    <property type="entry name" value="Leu-rich_rpt"/>
</dbReference>
<evidence type="ECO:0000256" key="1">
    <source>
        <dbReference type="ARBA" id="ARBA00022614"/>
    </source>
</evidence>
<dbReference type="EMBL" id="CACVKT020009720">
    <property type="protein sequence ID" value="CAC5423135.1"/>
    <property type="molecule type" value="Genomic_DNA"/>
</dbReference>
<dbReference type="Gene3D" id="3.80.10.10">
    <property type="entry name" value="Ribonuclease Inhibitor"/>
    <property type="match status" value="1"/>
</dbReference>